<dbReference type="PANTHER" id="PTHR37832:SF1">
    <property type="entry name" value="STRESS-RESPONSE A_B BARREL DOMAIN-CONTAINING PROTEIN"/>
    <property type="match status" value="1"/>
</dbReference>
<evidence type="ECO:0000313" key="3">
    <source>
        <dbReference type="Proteomes" id="UP000053091"/>
    </source>
</evidence>
<dbReference type="AlphaFoldDB" id="A0A0S7C4M5"/>
<dbReference type="InterPro" id="IPR011008">
    <property type="entry name" value="Dimeric_a/b-barrel"/>
</dbReference>
<protein>
    <submittedName>
        <fullName evidence="2">Protein containing stress responsive A/B barrel domain</fullName>
    </submittedName>
</protein>
<dbReference type="InterPro" id="IPR013097">
    <property type="entry name" value="Dabb"/>
</dbReference>
<organism evidence="2">
    <name type="scientific">Lentimicrobium saccharophilum</name>
    <dbReference type="NCBI Taxonomy" id="1678841"/>
    <lineage>
        <taxon>Bacteria</taxon>
        <taxon>Pseudomonadati</taxon>
        <taxon>Bacteroidota</taxon>
        <taxon>Bacteroidia</taxon>
        <taxon>Bacteroidales</taxon>
        <taxon>Lentimicrobiaceae</taxon>
        <taxon>Lentimicrobium</taxon>
    </lineage>
</organism>
<accession>A0A0S7C4M5</accession>
<dbReference type="Proteomes" id="UP000053091">
    <property type="component" value="Unassembled WGS sequence"/>
</dbReference>
<dbReference type="PROSITE" id="PS51502">
    <property type="entry name" value="S_R_A_B_BARREL"/>
    <property type="match status" value="1"/>
</dbReference>
<dbReference type="OrthoDB" id="9808130at2"/>
<feature type="domain" description="Stress-response A/B barrel" evidence="1">
    <location>
        <begin position="2"/>
        <end position="98"/>
    </location>
</feature>
<name>A0A0S7C4M5_9BACT</name>
<evidence type="ECO:0000313" key="2">
    <source>
        <dbReference type="EMBL" id="GAP45137.1"/>
    </source>
</evidence>
<dbReference type="SUPFAM" id="SSF54909">
    <property type="entry name" value="Dimeric alpha+beta barrel"/>
    <property type="match status" value="1"/>
</dbReference>
<dbReference type="RefSeq" id="WP_062045275.1">
    <property type="nucleotide sequence ID" value="NZ_DF968183.1"/>
</dbReference>
<dbReference type="SMART" id="SM00886">
    <property type="entry name" value="Dabb"/>
    <property type="match status" value="1"/>
</dbReference>
<dbReference type="PANTHER" id="PTHR37832">
    <property type="entry name" value="BLL2683 PROTEIN"/>
    <property type="match status" value="1"/>
</dbReference>
<keyword evidence="3" id="KW-1185">Reference proteome</keyword>
<gene>
    <name evidence="2" type="ORF">TBC1_12957</name>
</gene>
<evidence type="ECO:0000259" key="1">
    <source>
        <dbReference type="PROSITE" id="PS51502"/>
    </source>
</evidence>
<dbReference type="EMBL" id="DF968183">
    <property type="protein sequence ID" value="GAP45137.1"/>
    <property type="molecule type" value="Genomic_DNA"/>
</dbReference>
<proteinExistence type="predicted"/>
<reference evidence="2" key="1">
    <citation type="journal article" date="2015" name="Genome Announc.">
        <title>Draft Genome Sequence of Bacteroidales Strain TBC1, a Novel Isolate from a Methanogenic Wastewater Treatment System.</title>
        <authorList>
            <person name="Tourlousse D.M."/>
            <person name="Matsuura N."/>
            <person name="Sun L."/>
            <person name="Toyonaga M."/>
            <person name="Kuroda K."/>
            <person name="Ohashi A."/>
            <person name="Cruz R."/>
            <person name="Yamaguchi T."/>
            <person name="Sekiguchi Y."/>
        </authorList>
    </citation>
    <scope>NUCLEOTIDE SEQUENCE [LARGE SCALE GENOMIC DNA]</scope>
    <source>
        <strain evidence="2">TBC1</strain>
    </source>
</reference>
<dbReference type="Gene3D" id="3.30.70.100">
    <property type="match status" value="1"/>
</dbReference>
<dbReference type="Pfam" id="PF07876">
    <property type="entry name" value="Dabb"/>
    <property type="match status" value="1"/>
</dbReference>
<sequence length="100" mass="11197">MIKHIVFFRLLPGLREAGAADLLEEVSYQLGLLPALVPGILNFEICRNIAVDPKAADIVLVSEFTDTDALKAYQIHPAHLAFVEWNRNKCPKMAVADYEF</sequence>